<comment type="caution">
    <text evidence="5">The sequence shown here is derived from an EMBL/GenBank/DDBJ whole genome shotgun (WGS) entry which is preliminary data.</text>
</comment>
<dbReference type="AlphaFoldDB" id="A0A919QGT3"/>
<feature type="domain" description="Prohead serine protease" evidence="4">
    <location>
        <begin position="38"/>
        <end position="181"/>
    </location>
</feature>
<keyword evidence="2" id="KW-0645">Protease</keyword>
<evidence type="ECO:0000256" key="2">
    <source>
        <dbReference type="ARBA" id="ARBA00022670"/>
    </source>
</evidence>
<organism evidence="5 6">
    <name type="scientific">Acrocarpospora phusangensis</name>
    <dbReference type="NCBI Taxonomy" id="1070424"/>
    <lineage>
        <taxon>Bacteria</taxon>
        <taxon>Bacillati</taxon>
        <taxon>Actinomycetota</taxon>
        <taxon>Actinomycetes</taxon>
        <taxon>Streptosporangiales</taxon>
        <taxon>Streptosporangiaceae</taxon>
        <taxon>Acrocarpospora</taxon>
    </lineage>
</organism>
<evidence type="ECO:0000313" key="5">
    <source>
        <dbReference type="EMBL" id="GIH27621.1"/>
    </source>
</evidence>
<gene>
    <name evidence="5" type="ORF">Aph01nite_59310</name>
</gene>
<keyword evidence="6" id="KW-1185">Reference proteome</keyword>
<name>A0A919QGT3_9ACTN</name>
<protein>
    <recommendedName>
        <fullName evidence="4">Prohead serine protease domain-containing protein</fullName>
    </recommendedName>
</protein>
<evidence type="ECO:0000256" key="1">
    <source>
        <dbReference type="ARBA" id="ARBA00022612"/>
    </source>
</evidence>
<accession>A0A919QGT3</accession>
<keyword evidence="1" id="KW-1188">Viral release from host cell</keyword>
<dbReference type="GO" id="GO:0006508">
    <property type="term" value="P:proteolysis"/>
    <property type="evidence" value="ECO:0007669"/>
    <property type="project" value="UniProtKB-KW"/>
</dbReference>
<sequence length="260" mass="29248">MDTLRDLDIVRAVPPSALLRVDGEDLNVMTVRFSQFDTWYEIDSYWEGRFLERTVKGAFKKTIKENRDNIKVLFDHGYDPQIGNKVLGAIASLTEEADGPVGEVPLFDTSYNRDLLPGLEASVYGSSFRFRVIRDNWNDEPGRSEYNPDGIPERTIKEVRLFEFGPVTFPANPDSTAGIRSQTDTYYERLRSRDPKKVDDLFSRARALRTLPADAASLGTSASSAVHISTDAPDLVHPNGLSANARSRLLDFPFLTQRDI</sequence>
<proteinExistence type="predicted"/>
<dbReference type="RefSeq" id="WP_204044266.1">
    <property type="nucleotide sequence ID" value="NZ_BOOA01000059.1"/>
</dbReference>
<dbReference type="InterPro" id="IPR054613">
    <property type="entry name" value="Peptidase_S78_dom"/>
</dbReference>
<dbReference type="EMBL" id="BOOA01000059">
    <property type="protein sequence ID" value="GIH27621.1"/>
    <property type="molecule type" value="Genomic_DNA"/>
</dbReference>
<dbReference type="GO" id="GO:0008233">
    <property type="term" value="F:peptidase activity"/>
    <property type="evidence" value="ECO:0007669"/>
    <property type="project" value="UniProtKB-KW"/>
</dbReference>
<evidence type="ECO:0000313" key="6">
    <source>
        <dbReference type="Proteomes" id="UP000640052"/>
    </source>
</evidence>
<reference evidence="5" key="1">
    <citation type="submission" date="2021-01" db="EMBL/GenBank/DDBJ databases">
        <title>Whole genome shotgun sequence of Acrocarpospora phusangensis NBRC 108782.</title>
        <authorList>
            <person name="Komaki H."/>
            <person name="Tamura T."/>
        </authorList>
    </citation>
    <scope>NUCLEOTIDE SEQUENCE</scope>
    <source>
        <strain evidence="5">NBRC 108782</strain>
    </source>
</reference>
<evidence type="ECO:0000259" key="4">
    <source>
        <dbReference type="Pfam" id="PF04586"/>
    </source>
</evidence>
<keyword evidence="3" id="KW-0378">Hydrolase</keyword>
<evidence type="ECO:0000256" key="3">
    <source>
        <dbReference type="ARBA" id="ARBA00022801"/>
    </source>
</evidence>
<dbReference type="Proteomes" id="UP000640052">
    <property type="component" value="Unassembled WGS sequence"/>
</dbReference>
<dbReference type="Pfam" id="PF04586">
    <property type="entry name" value="Peptidase_S78"/>
    <property type="match status" value="1"/>
</dbReference>